<name>A0A2H8TWC9_9HEMI</name>
<dbReference type="InterPro" id="IPR039182">
    <property type="entry name" value="Pop1"/>
</dbReference>
<evidence type="ECO:0000259" key="6">
    <source>
        <dbReference type="Pfam" id="PF22770"/>
    </source>
</evidence>
<dbReference type="Pfam" id="PF08170">
    <property type="entry name" value="POPLD"/>
    <property type="match status" value="1"/>
</dbReference>
<dbReference type="AlphaFoldDB" id="A0A2H8TWC9"/>
<dbReference type="InterPro" id="IPR009723">
    <property type="entry name" value="Pop1_N"/>
</dbReference>
<evidence type="ECO:0000256" key="2">
    <source>
        <dbReference type="ARBA" id="ARBA00022694"/>
    </source>
</evidence>
<dbReference type="PANTHER" id="PTHR22731">
    <property type="entry name" value="RIBONUCLEASES P/MRP PROTEIN SUBUNIT POP1"/>
    <property type="match status" value="1"/>
</dbReference>
<comment type="subcellular location">
    <subcellularLocation>
        <location evidence="1">Nucleus</location>
    </subcellularLocation>
</comment>
<dbReference type="EMBL" id="GFXV01006752">
    <property type="protein sequence ID" value="MBW18557.1"/>
    <property type="molecule type" value="Transcribed_RNA"/>
</dbReference>
<dbReference type="InterPro" id="IPR012590">
    <property type="entry name" value="POPLD_dom"/>
</dbReference>
<keyword evidence="3" id="KW-0539">Nucleus</keyword>
<dbReference type="PANTHER" id="PTHR22731:SF3">
    <property type="entry name" value="RIBONUCLEASES P_MRP PROTEIN SUBUNIT POP1"/>
    <property type="match status" value="1"/>
</dbReference>
<dbReference type="Pfam" id="PF06978">
    <property type="entry name" value="POP1_N"/>
    <property type="match status" value="1"/>
</dbReference>
<evidence type="ECO:0000256" key="3">
    <source>
        <dbReference type="ARBA" id="ARBA00023242"/>
    </source>
</evidence>
<evidence type="ECO:0000313" key="7">
    <source>
        <dbReference type="EMBL" id="MBW18557.1"/>
    </source>
</evidence>
<feature type="domain" description="POPLD" evidence="5">
    <location>
        <begin position="496"/>
        <end position="585"/>
    </location>
</feature>
<evidence type="ECO:0000259" key="5">
    <source>
        <dbReference type="Pfam" id="PF08170"/>
    </source>
</evidence>
<sequence length="822" mass="95331">MDHLHKIMDNTPGHVRPGNQLDADSFLSARNQEIQALLKEIQTPKKCNKMIFQRLPKKMRRRVMSTTVKRMPKDLRAAHKKSIEKQINKHVRRRKDYRRKPKSRRLDYLRRQKNGKWLETHVWFAKRFHIVLKDGYKLPKSSHDKTYRACYRAIGNHCLAQDVSYISCIELKGPYDQLIKGLMHHVNQDCGRTFKAKCYEQGTREGSIFMYKNGTYPYEAIGRVTFLWDTFVQNKIRAVWIWAEPSIYAQLAKELQTTFNLKQNDSDILLESGPPVLKKPKLIKIIKNSKNSTIPAIQTPSFVNNNIKMTLLKGSLNRLRLTGPLSNSVLSRILYPAVLVNSNNIDKNWWSSHLKDLNSSTNIQTKLWESLSGADRPESYPSNCVIGFHTIDPRLVFPMKRTKALPISKDFLLTEDYSFQLPMTASVSKIWDSKVRDWSTQNKMPNCEINMLRSNCVIKGNDKIALDEHSMSIIPILLIQRPGQCHPITRPGYGSGWDIVLPAGWGMPFWLGLIMNGCQPGGLRETTTMILERCLPRSDEPDTDAGNLRAILKKEEAMKKHFRLPPQMRVNYIKLGFQTPFHCPWDILCNEWMLNSKNKFVLRNVKLLAQLQNLTLNLKEKVNLENLKSEYTDLQTCLVPIRLELLQKGILKPNSHVCLPTLDDLNNIGDKSNLCPLEKIHKDLNAFKRKVYRLEHKKLLRSLRRKRVLEKKNRNILCKRFKLKVSPTSQIVKEYLNQMKKLWIPEEQTPLKHSCSRIILGFSCNSHFSFTKSKYVGIGYMPGPALMELFNLWSESKTNLPYVLVRNPNTNNYRYALLSITI</sequence>
<accession>A0A2H8TWC9</accession>
<dbReference type="OrthoDB" id="442863at2759"/>
<organism evidence="7">
    <name type="scientific">Melanaphis sacchari</name>
    <dbReference type="NCBI Taxonomy" id="742174"/>
    <lineage>
        <taxon>Eukaryota</taxon>
        <taxon>Metazoa</taxon>
        <taxon>Ecdysozoa</taxon>
        <taxon>Arthropoda</taxon>
        <taxon>Hexapoda</taxon>
        <taxon>Insecta</taxon>
        <taxon>Pterygota</taxon>
        <taxon>Neoptera</taxon>
        <taxon>Paraneoptera</taxon>
        <taxon>Hemiptera</taxon>
        <taxon>Sternorrhyncha</taxon>
        <taxon>Aphidomorpha</taxon>
        <taxon>Aphidoidea</taxon>
        <taxon>Aphididae</taxon>
        <taxon>Aphidini</taxon>
        <taxon>Melanaphis</taxon>
    </lineage>
</organism>
<evidence type="ECO:0000256" key="1">
    <source>
        <dbReference type="ARBA" id="ARBA00004123"/>
    </source>
</evidence>
<feature type="domain" description="Pop1 N-terminal" evidence="4">
    <location>
        <begin position="80"/>
        <end position="173"/>
    </location>
</feature>
<evidence type="ECO:0000259" key="4">
    <source>
        <dbReference type="Pfam" id="PF06978"/>
    </source>
</evidence>
<proteinExistence type="predicted"/>
<feature type="domain" description="POP1 C-terminal" evidence="6">
    <location>
        <begin position="637"/>
        <end position="821"/>
    </location>
</feature>
<dbReference type="GO" id="GO:0000172">
    <property type="term" value="C:ribonuclease MRP complex"/>
    <property type="evidence" value="ECO:0007669"/>
    <property type="project" value="InterPro"/>
</dbReference>
<protein>
    <submittedName>
        <fullName evidence="7">Ribonucleases P/MRP protein subunit POP1</fullName>
    </submittedName>
</protein>
<dbReference type="GO" id="GO:0005655">
    <property type="term" value="C:nucleolar ribonuclease P complex"/>
    <property type="evidence" value="ECO:0007669"/>
    <property type="project" value="InterPro"/>
</dbReference>
<dbReference type="Pfam" id="PF22770">
    <property type="entry name" value="POP1_C"/>
    <property type="match status" value="1"/>
</dbReference>
<gene>
    <name evidence="7" type="primary">POP1</name>
</gene>
<dbReference type="GO" id="GO:0001682">
    <property type="term" value="P:tRNA 5'-leader removal"/>
    <property type="evidence" value="ECO:0007669"/>
    <property type="project" value="InterPro"/>
</dbReference>
<reference evidence="7" key="1">
    <citation type="submission" date="2017-10" db="EMBL/GenBank/DDBJ databases">
        <title>Transcriptome Assembly of Sugarcane Aphid Adults.</title>
        <authorList>
            <person name="Scully E.D."/>
            <person name="Palmer N.A."/>
            <person name="Geib S.M."/>
            <person name="Sarath G."/>
            <person name="Sattler S.E."/>
        </authorList>
    </citation>
    <scope>NUCLEOTIDE SEQUENCE</scope>
    <source>
        <tissue evidence="7">Whole body</tissue>
    </source>
</reference>
<dbReference type="InterPro" id="IPR055079">
    <property type="entry name" value="POP1_C"/>
</dbReference>
<keyword evidence="2" id="KW-0819">tRNA processing</keyword>